<dbReference type="Proteomes" id="UP000193487">
    <property type="component" value="Unassembled WGS sequence"/>
</dbReference>
<feature type="region of interest" description="Disordered" evidence="1">
    <location>
        <begin position="39"/>
        <end position="65"/>
    </location>
</feature>
<evidence type="ECO:0000313" key="4">
    <source>
        <dbReference type="Proteomes" id="UP000193487"/>
    </source>
</evidence>
<sequence>MLSTRKFVRSMVVAAAAATAIAAGPMAVLSSPAPVSDQVIVADPGGTQGGGGPDGQGGGGGCGSGPGWNGCGSWNPFQGAIVNACTNGACGGWDGQRGWGHF</sequence>
<evidence type="ECO:0000313" key="3">
    <source>
        <dbReference type="EMBL" id="ORV98056.1"/>
    </source>
</evidence>
<organism evidence="3 4">
    <name type="scientific">Mycobacterium kyorinense</name>
    <dbReference type="NCBI Taxonomy" id="487514"/>
    <lineage>
        <taxon>Bacteria</taxon>
        <taxon>Bacillati</taxon>
        <taxon>Actinomycetota</taxon>
        <taxon>Actinomycetes</taxon>
        <taxon>Mycobacteriales</taxon>
        <taxon>Mycobacteriaceae</taxon>
        <taxon>Mycobacterium</taxon>
    </lineage>
</organism>
<dbReference type="RefSeq" id="WP_045376623.1">
    <property type="nucleotide sequence ID" value="NZ_BBKA01000035.1"/>
</dbReference>
<accession>A0A1X1XGN0</accession>
<gene>
    <name evidence="3" type="ORF">AWC14_14025</name>
</gene>
<dbReference type="AlphaFoldDB" id="A0A1X1XGN0"/>
<feature type="signal peptide" evidence="2">
    <location>
        <begin position="1"/>
        <end position="22"/>
    </location>
</feature>
<dbReference type="EMBL" id="LQPE01000163">
    <property type="protein sequence ID" value="ORV98056.1"/>
    <property type="molecule type" value="Genomic_DNA"/>
</dbReference>
<evidence type="ECO:0008006" key="5">
    <source>
        <dbReference type="Google" id="ProtNLM"/>
    </source>
</evidence>
<comment type="caution">
    <text evidence="3">The sequence shown here is derived from an EMBL/GenBank/DDBJ whole genome shotgun (WGS) entry which is preliminary data.</text>
</comment>
<evidence type="ECO:0000256" key="1">
    <source>
        <dbReference type="SAM" id="MobiDB-lite"/>
    </source>
</evidence>
<keyword evidence="2" id="KW-0732">Signal</keyword>
<evidence type="ECO:0000256" key="2">
    <source>
        <dbReference type="SAM" id="SignalP"/>
    </source>
</evidence>
<reference evidence="3 4" key="1">
    <citation type="submission" date="2016-01" db="EMBL/GenBank/DDBJ databases">
        <title>The new phylogeny of the genus Mycobacterium.</title>
        <authorList>
            <person name="Tarcisio F."/>
            <person name="Conor M."/>
            <person name="Antonella G."/>
            <person name="Elisabetta G."/>
            <person name="Giulia F.S."/>
            <person name="Sara T."/>
            <person name="Anna F."/>
            <person name="Clotilde B."/>
            <person name="Roberto B."/>
            <person name="Veronica D.S."/>
            <person name="Fabio R."/>
            <person name="Monica P."/>
            <person name="Olivier J."/>
            <person name="Enrico T."/>
            <person name="Nicola S."/>
        </authorList>
    </citation>
    <scope>NUCLEOTIDE SEQUENCE [LARGE SCALE GENOMIC DNA]</scope>
    <source>
        <strain evidence="3 4">DSM 45166</strain>
    </source>
</reference>
<protein>
    <recommendedName>
        <fullName evidence="5">PE-PGRS family protein</fullName>
    </recommendedName>
</protein>
<feature type="compositionally biased region" description="Gly residues" evidence="1">
    <location>
        <begin position="46"/>
        <end position="65"/>
    </location>
</feature>
<keyword evidence="4" id="KW-1185">Reference proteome</keyword>
<feature type="chain" id="PRO_5039509223" description="PE-PGRS family protein" evidence="2">
    <location>
        <begin position="23"/>
        <end position="102"/>
    </location>
</feature>
<proteinExistence type="predicted"/>
<name>A0A1X1XGN0_9MYCO</name>